<dbReference type="Gene3D" id="1.10.3720.10">
    <property type="entry name" value="MetI-like"/>
    <property type="match status" value="1"/>
</dbReference>
<keyword evidence="3" id="KW-1003">Cell membrane</keyword>
<dbReference type="Pfam" id="PF00528">
    <property type="entry name" value="BPD_transp_1"/>
    <property type="match status" value="1"/>
</dbReference>
<protein>
    <recommendedName>
        <fullName evidence="8">ABC transmembrane type-1 domain-containing protein</fullName>
    </recommendedName>
</protein>
<reference evidence="9 10" key="1">
    <citation type="journal article" date="2014" name="BMC Genomics">
        <title>Comparison of environmental and isolate Sulfobacillus genomes reveals diverse carbon, sulfur, nitrogen, and hydrogen metabolisms.</title>
        <authorList>
            <person name="Justice N.B."/>
            <person name="Norman A."/>
            <person name="Brown C.T."/>
            <person name="Singh A."/>
            <person name="Thomas B.C."/>
            <person name="Banfield J.F."/>
        </authorList>
    </citation>
    <scope>NUCLEOTIDE SEQUENCE [LARGE SCALE GENOMIC DNA]</scope>
    <source>
        <strain evidence="9">AMDSBA3</strain>
    </source>
</reference>
<comment type="caution">
    <text evidence="9">The sequence shown here is derived from an EMBL/GenBank/DDBJ whole genome shotgun (WGS) entry which is preliminary data.</text>
</comment>
<dbReference type="InterPro" id="IPR000515">
    <property type="entry name" value="MetI-like"/>
</dbReference>
<keyword evidence="5 7" id="KW-1133">Transmembrane helix</keyword>
<feature type="transmembrane region" description="Helical" evidence="7">
    <location>
        <begin position="247"/>
        <end position="269"/>
    </location>
</feature>
<dbReference type="PANTHER" id="PTHR43744">
    <property type="entry name" value="ABC TRANSPORTER PERMEASE PROTEIN MG189-RELATED-RELATED"/>
    <property type="match status" value="1"/>
</dbReference>
<dbReference type="PANTHER" id="PTHR43744:SF12">
    <property type="entry name" value="ABC TRANSPORTER PERMEASE PROTEIN MG189-RELATED"/>
    <property type="match status" value="1"/>
</dbReference>
<sequence>MSMNQARRPKYVIYLLLVMLLVLAAYPMIFMVANALKNGDQYTVNPFSFGVAPPFGQFFVLAWEYLEASFFRTFLIIALSLVGVIGFGMLSAYAFARLKFYGKAFLFYAIFGLLLVPGFLTLIPLFLQIKNMGLLDSDWALILPYIAGGQAFAIFVFRTFVQGIPNELFESARLDGANDFQIFQRIVVPLSVPIMITIGLLNITAIYGDYVWPSLVLAPSQSTVAMAIANFVPPPAIVSVNVVNMQFAAYTLAAVPMVLLFLFFMRYFVAGLTSGAIKM</sequence>
<feature type="transmembrane region" description="Helical" evidence="7">
    <location>
        <begin position="12"/>
        <end position="36"/>
    </location>
</feature>
<comment type="subcellular location">
    <subcellularLocation>
        <location evidence="1 7">Cell membrane</location>
        <topology evidence="1 7">Multi-pass membrane protein</topology>
    </subcellularLocation>
</comment>
<dbReference type="AlphaFoldDB" id="A0A2T2WHI8"/>
<feature type="transmembrane region" description="Helical" evidence="7">
    <location>
        <begin position="182"/>
        <end position="207"/>
    </location>
</feature>
<dbReference type="SUPFAM" id="SSF161098">
    <property type="entry name" value="MetI-like"/>
    <property type="match status" value="1"/>
</dbReference>
<accession>A0A2T2WHI8</accession>
<dbReference type="GO" id="GO:0055085">
    <property type="term" value="P:transmembrane transport"/>
    <property type="evidence" value="ECO:0007669"/>
    <property type="project" value="InterPro"/>
</dbReference>
<name>A0A2T2WHI8_9FIRM</name>
<organism evidence="9 10">
    <name type="scientific">Sulfobacillus acidophilus</name>
    <dbReference type="NCBI Taxonomy" id="53633"/>
    <lineage>
        <taxon>Bacteria</taxon>
        <taxon>Bacillati</taxon>
        <taxon>Bacillota</taxon>
        <taxon>Clostridia</taxon>
        <taxon>Eubacteriales</taxon>
        <taxon>Clostridiales Family XVII. Incertae Sedis</taxon>
        <taxon>Sulfobacillus</taxon>
    </lineage>
</organism>
<evidence type="ECO:0000256" key="4">
    <source>
        <dbReference type="ARBA" id="ARBA00022692"/>
    </source>
</evidence>
<dbReference type="Proteomes" id="UP000241848">
    <property type="component" value="Unassembled WGS sequence"/>
</dbReference>
<dbReference type="InterPro" id="IPR035906">
    <property type="entry name" value="MetI-like_sf"/>
</dbReference>
<evidence type="ECO:0000256" key="6">
    <source>
        <dbReference type="ARBA" id="ARBA00023136"/>
    </source>
</evidence>
<evidence type="ECO:0000256" key="5">
    <source>
        <dbReference type="ARBA" id="ARBA00022989"/>
    </source>
</evidence>
<feature type="transmembrane region" description="Helical" evidence="7">
    <location>
        <begin position="139"/>
        <end position="161"/>
    </location>
</feature>
<evidence type="ECO:0000259" key="8">
    <source>
        <dbReference type="PROSITE" id="PS50928"/>
    </source>
</evidence>
<evidence type="ECO:0000256" key="7">
    <source>
        <dbReference type="RuleBase" id="RU363032"/>
    </source>
</evidence>
<feature type="transmembrane region" description="Helical" evidence="7">
    <location>
        <begin position="105"/>
        <end position="127"/>
    </location>
</feature>
<keyword evidence="4 7" id="KW-0812">Transmembrane</keyword>
<feature type="domain" description="ABC transmembrane type-1" evidence="8">
    <location>
        <begin position="70"/>
        <end position="264"/>
    </location>
</feature>
<evidence type="ECO:0000256" key="1">
    <source>
        <dbReference type="ARBA" id="ARBA00004651"/>
    </source>
</evidence>
<evidence type="ECO:0000256" key="2">
    <source>
        <dbReference type="ARBA" id="ARBA00022448"/>
    </source>
</evidence>
<dbReference type="EMBL" id="PXYV01000029">
    <property type="protein sequence ID" value="PSR21703.1"/>
    <property type="molecule type" value="Genomic_DNA"/>
</dbReference>
<dbReference type="PROSITE" id="PS50928">
    <property type="entry name" value="ABC_TM1"/>
    <property type="match status" value="1"/>
</dbReference>
<keyword evidence="6 7" id="KW-0472">Membrane</keyword>
<gene>
    <name evidence="9" type="ORF">C7B45_09880</name>
</gene>
<proteinExistence type="inferred from homology"/>
<dbReference type="GO" id="GO:0005886">
    <property type="term" value="C:plasma membrane"/>
    <property type="evidence" value="ECO:0007669"/>
    <property type="project" value="UniProtKB-SubCell"/>
</dbReference>
<evidence type="ECO:0000313" key="9">
    <source>
        <dbReference type="EMBL" id="PSR21703.1"/>
    </source>
</evidence>
<comment type="similarity">
    <text evidence="7">Belongs to the binding-protein-dependent transport system permease family.</text>
</comment>
<dbReference type="CDD" id="cd06261">
    <property type="entry name" value="TM_PBP2"/>
    <property type="match status" value="1"/>
</dbReference>
<evidence type="ECO:0000256" key="3">
    <source>
        <dbReference type="ARBA" id="ARBA00022475"/>
    </source>
</evidence>
<feature type="transmembrane region" description="Helical" evidence="7">
    <location>
        <begin position="70"/>
        <end position="93"/>
    </location>
</feature>
<evidence type="ECO:0000313" key="10">
    <source>
        <dbReference type="Proteomes" id="UP000241848"/>
    </source>
</evidence>
<keyword evidence="2 7" id="KW-0813">Transport</keyword>